<gene>
    <name evidence="2" type="ORF">BHS09_21070</name>
</gene>
<evidence type="ECO:0000313" key="3">
    <source>
        <dbReference type="Proteomes" id="UP000320179"/>
    </source>
</evidence>
<keyword evidence="1" id="KW-0812">Transmembrane</keyword>
<dbReference type="RefSeq" id="WP_140798790.1">
    <property type="nucleotide sequence ID" value="NZ_CP017172.1"/>
</dbReference>
<keyword evidence="1" id="KW-1133">Transmembrane helix</keyword>
<accession>A0AAE6KTK6</accession>
<feature type="transmembrane region" description="Helical" evidence="1">
    <location>
        <begin position="6"/>
        <end position="29"/>
    </location>
</feature>
<protein>
    <submittedName>
        <fullName evidence="2">Uncharacterized protein</fullName>
    </submittedName>
</protein>
<name>A0AAE6KTK6_MYXXA</name>
<dbReference type="Proteomes" id="UP000320179">
    <property type="component" value="Chromosome"/>
</dbReference>
<reference evidence="2 3" key="1">
    <citation type="journal article" date="2019" name="Science">
        <title>Social genes are selection hotspots in kin groups of a soil microbe.</title>
        <authorList>
            <person name="Wielgoss S."/>
            <person name="Wolfensberger R."/>
            <person name="Sun L."/>
            <person name="Fiegna F."/>
            <person name="Velicer G.J."/>
        </authorList>
    </citation>
    <scope>NUCLEOTIDE SEQUENCE [LARGE SCALE GENOMIC DNA]</scope>
    <source>
        <strain evidence="2 3">MC3.5.9c15</strain>
    </source>
</reference>
<evidence type="ECO:0000256" key="1">
    <source>
        <dbReference type="SAM" id="Phobius"/>
    </source>
</evidence>
<evidence type="ECO:0000313" key="2">
    <source>
        <dbReference type="EMBL" id="QDE69265.1"/>
    </source>
</evidence>
<dbReference type="EMBL" id="CP017174">
    <property type="protein sequence ID" value="QDE69265.1"/>
    <property type="molecule type" value="Genomic_DNA"/>
</dbReference>
<sequence>MGMVIIGGFIVALAIACAVGSVAVLILVFAIRKGYGSWKHFLLMGGGVTVVVGVTALMWMFGGPDSSGAPSGDDYNRFILGAALLGSSPGLGALAGLLTLFKRNAQGPLGPTGGRA</sequence>
<organism evidence="2 3">
    <name type="scientific">Myxococcus xanthus</name>
    <dbReference type="NCBI Taxonomy" id="34"/>
    <lineage>
        <taxon>Bacteria</taxon>
        <taxon>Pseudomonadati</taxon>
        <taxon>Myxococcota</taxon>
        <taxon>Myxococcia</taxon>
        <taxon>Myxococcales</taxon>
        <taxon>Cystobacterineae</taxon>
        <taxon>Myxococcaceae</taxon>
        <taxon>Myxococcus</taxon>
    </lineage>
</organism>
<feature type="transmembrane region" description="Helical" evidence="1">
    <location>
        <begin position="41"/>
        <end position="62"/>
    </location>
</feature>
<keyword evidence="1" id="KW-0472">Membrane</keyword>
<feature type="transmembrane region" description="Helical" evidence="1">
    <location>
        <begin position="78"/>
        <end position="101"/>
    </location>
</feature>
<proteinExistence type="predicted"/>
<dbReference type="AlphaFoldDB" id="A0AAE6KTK6"/>